<name>A0AAU8MJH7_9RICK</name>
<organism evidence="2">
    <name type="scientific">Wolbachia endosymbiont of Ephestia elutella</name>
    <dbReference type="NCBI Taxonomy" id="3231696"/>
    <lineage>
        <taxon>Bacteria</taxon>
        <taxon>Pseudomonadati</taxon>
        <taxon>Pseudomonadota</taxon>
        <taxon>Alphaproteobacteria</taxon>
        <taxon>Rickettsiales</taxon>
        <taxon>Anaplasmataceae</taxon>
        <taxon>Wolbachieae</taxon>
        <taxon>Wolbachia</taxon>
    </lineage>
</organism>
<evidence type="ECO:0000259" key="1">
    <source>
        <dbReference type="Pfam" id="PF01609"/>
    </source>
</evidence>
<reference evidence="2" key="1">
    <citation type="submission" date="2024-06" db="EMBL/GenBank/DDBJ databases">
        <authorList>
            <person name="Al-Khalidi N."/>
            <person name="Al-Zurfi S.M."/>
            <person name="Lahuf A."/>
        </authorList>
    </citation>
    <scope>NUCLEOTIDE SEQUENCE</scope>
    <source>
        <strain evidence="2">Karbala-1</strain>
    </source>
</reference>
<dbReference type="InterPro" id="IPR002559">
    <property type="entry name" value="Transposase_11"/>
</dbReference>
<gene>
    <name evidence="2" type="ORF">ABS251_04440</name>
</gene>
<dbReference type="AlphaFoldDB" id="A0AAU8MJH7"/>
<dbReference type="PANTHER" id="PTHR34631">
    <property type="match status" value="1"/>
</dbReference>
<evidence type="ECO:0000313" key="2">
    <source>
        <dbReference type="EMBL" id="XCO72396.1"/>
    </source>
</evidence>
<dbReference type="EMBL" id="CP159923">
    <property type="protein sequence ID" value="XCO72396.1"/>
    <property type="molecule type" value="Genomic_DNA"/>
</dbReference>
<accession>A0AAU8MJH7</accession>
<dbReference type="GO" id="GO:0004803">
    <property type="term" value="F:transposase activity"/>
    <property type="evidence" value="ECO:0007669"/>
    <property type="project" value="InterPro"/>
</dbReference>
<dbReference type="Pfam" id="PF01609">
    <property type="entry name" value="DDE_Tnp_1"/>
    <property type="match status" value="1"/>
</dbReference>
<feature type="domain" description="Transposase IS4-like" evidence="1">
    <location>
        <begin position="41"/>
        <end position="224"/>
    </location>
</feature>
<dbReference type="GO" id="GO:0003677">
    <property type="term" value="F:DNA binding"/>
    <property type="evidence" value="ECO:0007669"/>
    <property type="project" value="InterPro"/>
</dbReference>
<dbReference type="GO" id="GO:0006313">
    <property type="term" value="P:DNA transposition"/>
    <property type="evidence" value="ECO:0007669"/>
    <property type="project" value="InterPro"/>
</dbReference>
<protein>
    <submittedName>
        <fullName evidence="2">Transposase</fullName>
    </submittedName>
</protein>
<dbReference type="PANTHER" id="PTHR34631:SF3">
    <property type="entry name" value="ISSOD12 TRANSPOSASE TNPA_ISSOD12"/>
    <property type="match status" value="1"/>
</dbReference>
<dbReference type="InterPro" id="IPR053172">
    <property type="entry name" value="Tn903_transposase"/>
</dbReference>
<sequence>MVQIGKKLKIISYTQASRRFKKLNLKIDDHRSNKDDLENVEIAVDSTRVSIYNNNGGHSKLNIRKRKYSGYGQVRKLHVVLNINDKKAISMNYTSGVAVDYLPVCDMLEEVSDKYNICSIRADAAYDIKSVYKECRKYNIVPIIRPRKDTKICLADYLSERNKYISRIRSYENYEDGINEWKKKVKYGARSYIEVFFYRLKQIFGFGLKNKSEVNREKELLIKCYLLNKFTDIGMAKFKLAA</sequence>
<proteinExistence type="predicted"/>